<evidence type="ECO:0000313" key="3">
    <source>
        <dbReference type="Proteomes" id="UP000218022"/>
    </source>
</evidence>
<comment type="caution">
    <text evidence="2">The sequence shown here is derived from an EMBL/GenBank/DDBJ whole genome shotgun (WGS) entry which is preliminary data.</text>
</comment>
<dbReference type="Proteomes" id="UP000218022">
    <property type="component" value="Unassembled WGS sequence"/>
</dbReference>
<feature type="region of interest" description="Disordered" evidence="1">
    <location>
        <begin position="13"/>
        <end position="43"/>
    </location>
</feature>
<sequence>MHAIDAELRAFATADRPPVPHNGRRWESKPAVAHHRHARSDDHRRNAAWFGTGFAIKQRARDEAMKLVA</sequence>
<evidence type="ECO:0000313" key="2">
    <source>
        <dbReference type="EMBL" id="PCE26129.1"/>
    </source>
</evidence>
<proteinExistence type="predicted"/>
<reference evidence="2 3" key="1">
    <citation type="submission" date="2017-01" db="EMBL/GenBank/DDBJ databases">
        <title>Whole-Genome Shotgun Sequencing of Two beta-Proteobacterial Species in Search of the Bulgecin Biosynthetic Cluster.</title>
        <authorList>
            <person name="Horsman M.E."/>
            <person name="Marous D.R."/>
            <person name="Li R."/>
            <person name="Oliver R.A."/>
            <person name="Byun B."/>
            <person name="Emrich S.J."/>
            <person name="Boggess B."/>
            <person name="Townsend C.A."/>
            <person name="Mobashery S."/>
        </authorList>
    </citation>
    <scope>NUCLEOTIDE SEQUENCE [LARGE SCALE GENOMIC DNA]</scope>
    <source>
        <strain evidence="2 3">ATCC 31363</strain>
    </source>
</reference>
<dbReference type="EMBL" id="MTZV01000004">
    <property type="protein sequence ID" value="PCE26129.1"/>
    <property type="molecule type" value="Genomic_DNA"/>
</dbReference>
<evidence type="ECO:0000256" key="1">
    <source>
        <dbReference type="SAM" id="MobiDB-lite"/>
    </source>
</evidence>
<gene>
    <name evidence="2" type="ORF">BWP39_16525</name>
</gene>
<accession>A0A2A4F1A6</accession>
<dbReference type="AlphaFoldDB" id="A0A2A4F1A6"/>
<organism evidence="2 3">
    <name type="scientific">Paraburkholderia acidicola</name>
    <dbReference type="NCBI Taxonomy" id="1912599"/>
    <lineage>
        <taxon>Bacteria</taxon>
        <taxon>Pseudomonadati</taxon>
        <taxon>Pseudomonadota</taxon>
        <taxon>Betaproteobacteria</taxon>
        <taxon>Burkholderiales</taxon>
        <taxon>Burkholderiaceae</taxon>
        <taxon>Paraburkholderia</taxon>
    </lineage>
</organism>
<name>A0A2A4F1A6_9BURK</name>
<protein>
    <submittedName>
        <fullName evidence="2">Uncharacterized protein</fullName>
    </submittedName>
</protein>